<comment type="caution">
    <text evidence="1">The sequence shown here is derived from an EMBL/GenBank/DDBJ whole genome shotgun (WGS) entry which is preliminary data.</text>
</comment>
<accession>A0ACC1RF60</accession>
<dbReference type="Proteomes" id="UP001148629">
    <property type="component" value="Unassembled WGS sequence"/>
</dbReference>
<gene>
    <name evidence="1" type="ORF">NM208_g14875</name>
</gene>
<protein>
    <submittedName>
        <fullName evidence="1">Uncharacterized protein</fullName>
    </submittedName>
</protein>
<reference evidence="1" key="1">
    <citation type="submission" date="2022-08" db="EMBL/GenBank/DDBJ databases">
        <title>Genome Sequence of Fusarium decemcellulare.</title>
        <authorList>
            <person name="Buettner E."/>
        </authorList>
    </citation>
    <scope>NUCLEOTIDE SEQUENCE</scope>
    <source>
        <strain evidence="1">Babe19</strain>
    </source>
</reference>
<dbReference type="EMBL" id="JANRMS010003692">
    <property type="protein sequence ID" value="KAJ3516191.1"/>
    <property type="molecule type" value="Genomic_DNA"/>
</dbReference>
<organism evidence="1 2">
    <name type="scientific">Fusarium decemcellulare</name>
    <dbReference type="NCBI Taxonomy" id="57161"/>
    <lineage>
        <taxon>Eukaryota</taxon>
        <taxon>Fungi</taxon>
        <taxon>Dikarya</taxon>
        <taxon>Ascomycota</taxon>
        <taxon>Pezizomycotina</taxon>
        <taxon>Sordariomycetes</taxon>
        <taxon>Hypocreomycetidae</taxon>
        <taxon>Hypocreales</taxon>
        <taxon>Nectriaceae</taxon>
        <taxon>Fusarium</taxon>
        <taxon>Fusarium decemcellulare species complex</taxon>
    </lineage>
</organism>
<name>A0ACC1RF60_9HYPO</name>
<sequence>MKDDAPEQPDQPEQPNPLSLAPPPLSLTPGGSRLEGSPLKNVIMPSPSAELSEETLMKDAISTNPTTEQQPAPASDEEKLLKAAIDAPFEADNHEPAPATDEEMLVQAAINAPFEAGPVPPQLPLVAEATETTDSTVAEPPSTVVGEAPAAAIERDVPMLEPTENEALLPPPPEQVGNIATTPSEPSVSAPGSDIRPVTEGQSGEDSIPERPPFEQSITGLTEDTIKPDDSASVTAPMSEVAEVPAAAPPSFEEPPPEPPAETTIQEPAEPVIEEPKPVSPPQPEVKEEAPASIEEPDLLGGLLGELDRQSEQKESEIPVSAPAPEPIVEAPSEPPTLSEPPALPEPEPVPESAPEPPPEPALIPSEPPAGPVEELTVMEETKPEETKAEEPMPAPVPEAPVVEAPVVEAPAAEAPTVEAPTVEAPVVEAPVVPEPSAEQKTEG</sequence>
<evidence type="ECO:0000313" key="1">
    <source>
        <dbReference type="EMBL" id="KAJ3516191.1"/>
    </source>
</evidence>
<proteinExistence type="predicted"/>
<evidence type="ECO:0000313" key="2">
    <source>
        <dbReference type="Proteomes" id="UP001148629"/>
    </source>
</evidence>
<keyword evidence="2" id="KW-1185">Reference proteome</keyword>